<proteinExistence type="predicted"/>
<gene>
    <name evidence="2" type="ORF">PCOR1329_LOCUS48273</name>
</gene>
<accession>A0ABN9UGR2</accession>
<feature type="compositionally biased region" description="Low complexity" evidence="1">
    <location>
        <begin position="119"/>
        <end position="131"/>
    </location>
</feature>
<dbReference type="Proteomes" id="UP001189429">
    <property type="component" value="Unassembled WGS sequence"/>
</dbReference>
<feature type="region of interest" description="Disordered" evidence="1">
    <location>
        <begin position="53"/>
        <end position="205"/>
    </location>
</feature>
<sequence>RCCIRLVAPGGSMLASRWRAPVRRRPPAASTAMAPAWGAARLARLLRSRAPRAGASTLRLRGPRGAGRGGRGHVLPPGGPGQELPEGVRGREDQRQRARGPEDDAQEGLRRGAGRAREAAAGPRAEGPEAAVSDPLAATGPSRISTAPGAPPASSCPSPSGCRCGPSASGPRGCWRRACREGRPGGGDGGGEGEWRRCLRSPGGV</sequence>
<dbReference type="EMBL" id="CAUYUJ010015829">
    <property type="protein sequence ID" value="CAK0858634.1"/>
    <property type="molecule type" value="Genomic_DNA"/>
</dbReference>
<organism evidence="2 3">
    <name type="scientific">Prorocentrum cordatum</name>
    <dbReference type="NCBI Taxonomy" id="2364126"/>
    <lineage>
        <taxon>Eukaryota</taxon>
        <taxon>Sar</taxon>
        <taxon>Alveolata</taxon>
        <taxon>Dinophyceae</taxon>
        <taxon>Prorocentrales</taxon>
        <taxon>Prorocentraceae</taxon>
        <taxon>Prorocentrum</taxon>
    </lineage>
</organism>
<feature type="compositionally biased region" description="Low complexity" evidence="1">
    <location>
        <begin position="145"/>
        <end position="171"/>
    </location>
</feature>
<reference evidence="2" key="1">
    <citation type="submission" date="2023-10" db="EMBL/GenBank/DDBJ databases">
        <authorList>
            <person name="Chen Y."/>
            <person name="Shah S."/>
            <person name="Dougan E. K."/>
            <person name="Thang M."/>
            <person name="Chan C."/>
        </authorList>
    </citation>
    <scope>NUCLEOTIDE SEQUENCE [LARGE SCALE GENOMIC DNA]</scope>
</reference>
<feature type="non-terminal residue" evidence="2">
    <location>
        <position position="205"/>
    </location>
</feature>
<name>A0ABN9UGR2_9DINO</name>
<evidence type="ECO:0000313" key="2">
    <source>
        <dbReference type="EMBL" id="CAK0858634.1"/>
    </source>
</evidence>
<protein>
    <submittedName>
        <fullName evidence="2">Uncharacterized protein</fullName>
    </submittedName>
</protein>
<evidence type="ECO:0000256" key="1">
    <source>
        <dbReference type="SAM" id="MobiDB-lite"/>
    </source>
</evidence>
<feature type="compositionally biased region" description="Basic and acidic residues" evidence="1">
    <location>
        <begin position="86"/>
        <end position="118"/>
    </location>
</feature>
<comment type="caution">
    <text evidence="2">The sequence shown here is derived from an EMBL/GenBank/DDBJ whole genome shotgun (WGS) entry which is preliminary data.</text>
</comment>
<feature type="non-terminal residue" evidence="2">
    <location>
        <position position="1"/>
    </location>
</feature>
<evidence type="ECO:0000313" key="3">
    <source>
        <dbReference type="Proteomes" id="UP001189429"/>
    </source>
</evidence>
<keyword evidence="3" id="KW-1185">Reference proteome</keyword>